<dbReference type="STRING" id="200324.A0A2N5TWN9"/>
<sequence>MQDLNLTPSASNERADQMMEVDQPESCPPTKSVGPESSLPPGHPTRNSNKVPAQLLVSKPERAASSTSPRNATQSVPHEDQAPEDVSLLPSVVQQKRVVQKKLPAPKPRLSLADYRWRNVRPSVLEERHASQSMSPSLPDHLELSRATPAGINSLQQNETNYFPLTQQSTQPSLKNEASTPGDAVDEGRHALPNSSRSKPFPSHHHHQQQQQQQPAHRQI</sequence>
<feature type="region of interest" description="Disordered" evidence="1">
    <location>
        <begin position="147"/>
        <end position="220"/>
    </location>
</feature>
<keyword evidence="3" id="KW-1185">Reference proteome</keyword>
<gene>
    <name evidence="2" type="ORF">PCANC_25567</name>
</gene>
<feature type="compositionally biased region" description="Polar residues" evidence="1">
    <location>
        <begin position="64"/>
        <end position="76"/>
    </location>
</feature>
<protein>
    <submittedName>
        <fullName evidence="2">Uncharacterized protein</fullName>
    </submittedName>
</protein>
<name>A0A2N5TWN9_9BASI</name>
<evidence type="ECO:0000256" key="1">
    <source>
        <dbReference type="SAM" id="MobiDB-lite"/>
    </source>
</evidence>
<dbReference type="Proteomes" id="UP000235388">
    <property type="component" value="Unassembled WGS sequence"/>
</dbReference>
<dbReference type="EMBL" id="PGCJ01000395">
    <property type="protein sequence ID" value="PLW29910.1"/>
    <property type="molecule type" value="Genomic_DNA"/>
</dbReference>
<reference evidence="2 3" key="1">
    <citation type="submission" date="2017-11" db="EMBL/GenBank/DDBJ databases">
        <title>De novo assembly and phasing of dikaryotic genomes from two isolates of Puccinia coronata f. sp. avenae, the causal agent of oat crown rust.</title>
        <authorList>
            <person name="Miller M.E."/>
            <person name="Zhang Y."/>
            <person name="Omidvar V."/>
            <person name="Sperschneider J."/>
            <person name="Schwessinger B."/>
            <person name="Raley C."/>
            <person name="Palmer J.M."/>
            <person name="Garnica D."/>
            <person name="Upadhyaya N."/>
            <person name="Rathjen J."/>
            <person name="Taylor J.M."/>
            <person name="Park R.F."/>
            <person name="Dodds P.N."/>
            <person name="Hirsch C.D."/>
            <person name="Kianian S.F."/>
            <person name="Figueroa M."/>
        </authorList>
    </citation>
    <scope>NUCLEOTIDE SEQUENCE [LARGE SCALE GENOMIC DNA]</scope>
    <source>
        <strain evidence="2">12NC29</strain>
    </source>
</reference>
<dbReference type="OrthoDB" id="79252at2759"/>
<feature type="compositionally biased region" description="Polar residues" evidence="1">
    <location>
        <begin position="1"/>
        <end position="12"/>
    </location>
</feature>
<evidence type="ECO:0000313" key="2">
    <source>
        <dbReference type="EMBL" id="PLW29910.1"/>
    </source>
</evidence>
<dbReference type="AlphaFoldDB" id="A0A2N5TWN9"/>
<proteinExistence type="predicted"/>
<evidence type="ECO:0000313" key="3">
    <source>
        <dbReference type="Proteomes" id="UP000235388"/>
    </source>
</evidence>
<comment type="caution">
    <text evidence="2">The sequence shown here is derived from an EMBL/GenBank/DDBJ whole genome shotgun (WGS) entry which is preliminary data.</text>
</comment>
<feature type="region of interest" description="Disordered" evidence="1">
    <location>
        <begin position="1"/>
        <end position="87"/>
    </location>
</feature>
<accession>A0A2N5TWN9</accession>
<feature type="compositionally biased region" description="Polar residues" evidence="1">
    <location>
        <begin position="151"/>
        <end position="179"/>
    </location>
</feature>
<organism evidence="2 3">
    <name type="scientific">Puccinia coronata f. sp. avenae</name>
    <dbReference type="NCBI Taxonomy" id="200324"/>
    <lineage>
        <taxon>Eukaryota</taxon>
        <taxon>Fungi</taxon>
        <taxon>Dikarya</taxon>
        <taxon>Basidiomycota</taxon>
        <taxon>Pucciniomycotina</taxon>
        <taxon>Pucciniomycetes</taxon>
        <taxon>Pucciniales</taxon>
        <taxon>Pucciniaceae</taxon>
        <taxon>Puccinia</taxon>
    </lineage>
</organism>